<feature type="transmembrane region" description="Helical" evidence="2">
    <location>
        <begin position="6"/>
        <end position="27"/>
    </location>
</feature>
<proteinExistence type="predicted"/>
<evidence type="ECO:0000256" key="2">
    <source>
        <dbReference type="SAM" id="Phobius"/>
    </source>
</evidence>
<dbReference type="EMBL" id="MK493323">
    <property type="protein sequence ID" value="QBQ75439.1"/>
    <property type="molecule type" value="Genomic_DNA"/>
</dbReference>
<keyword evidence="2" id="KW-0472">Membrane</keyword>
<feature type="compositionally biased region" description="Basic and acidic residues" evidence="1">
    <location>
        <begin position="51"/>
        <end position="61"/>
    </location>
</feature>
<evidence type="ECO:0000256" key="1">
    <source>
        <dbReference type="SAM" id="MobiDB-lite"/>
    </source>
</evidence>
<reference evidence="9 10" key="1">
    <citation type="journal article" date="2016" name="Environ. Microbiol.">
        <title>Genomic diversification of marine cyanophages into stable ecotypes.</title>
        <authorList>
            <person name="Marston M.F."/>
            <person name="Martiny J.B."/>
        </authorList>
    </citation>
    <scope>NUCLEOTIDE SEQUENCE [LARGE SCALE GENOMIC DNA]</scope>
    <source>
        <strain evidence="3">RW_01_0212_WH8101</strain>
        <strain evidence="4">RW_03_0807_WH8101</strain>
        <strain evidence="5">RW_06_0613</strain>
        <strain evidence="6">RW_25_1112</strain>
    </source>
</reference>
<dbReference type="Proteomes" id="UP000224174">
    <property type="component" value="Segment"/>
</dbReference>
<feature type="region of interest" description="Disordered" evidence="1">
    <location>
        <begin position="39"/>
        <end position="61"/>
    </location>
</feature>
<dbReference type="EMBL" id="KX349285">
    <property type="protein sequence ID" value="AOO10259.1"/>
    <property type="molecule type" value="Genomic_DNA"/>
</dbReference>
<gene>
    <name evidence="3" type="ORF">RW01021201_111</name>
    <name evidence="7" type="ORF">RW030617_111</name>
    <name evidence="4" type="ORF">RW03080701_109</name>
    <name evidence="5" type="ORF">RW060613_111</name>
    <name evidence="6" type="ORF">RW251112_111</name>
    <name evidence="8" type="ORF">RW620316_111</name>
</gene>
<reference evidence="12 13" key="2">
    <citation type="submission" date="2019-02" db="EMBL/GenBank/DDBJ databases">
        <title>Diversity in Cyanophage Genomes from Southern New England Coastal Waters.</title>
        <authorList>
            <person name="Marston M.F."/>
        </authorList>
    </citation>
    <scope>NUCLEOTIDE SEQUENCE [LARGE SCALE GENOMIC DNA]</scope>
    <source>
        <strain evidence="7">RW_03_0617</strain>
        <strain evidence="8">RW_62_0316</strain>
    </source>
</reference>
<dbReference type="Proteomes" id="UP000224173">
    <property type="component" value="Segment"/>
</dbReference>
<dbReference type="Proteomes" id="UP000222384">
    <property type="component" value="Genome"/>
</dbReference>
<dbReference type="EMBL" id="KX349287">
    <property type="protein sequence ID" value="AOO10699.1"/>
    <property type="molecule type" value="Genomic_DNA"/>
</dbReference>
<protein>
    <submittedName>
        <fullName evidence="4">Uncharacterized protein</fullName>
    </submittedName>
</protein>
<keyword evidence="2" id="KW-0812">Transmembrane</keyword>
<keyword evidence="2" id="KW-1133">Transmembrane helix</keyword>
<evidence type="ECO:0000313" key="11">
    <source>
        <dbReference type="Proteomes" id="UP000224174"/>
    </source>
</evidence>
<name>A0A1D7SA33_9CAUD</name>
<evidence type="ECO:0000313" key="5">
    <source>
        <dbReference type="EMBL" id="AOO10699.1"/>
    </source>
</evidence>
<dbReference type="EMBL" id="KX349290">
    <property type="protein sequence ID" value="AOO11366.1"/>
    <property type="molecule type" value="Genomic_DNA"/>
</dbReference>
<dbReference type="Proteomes" id="UP000225361">
    <property type="component" value="Segment"/>
</dbReference>
<dbReference type="EMBL" id="MK493325">
    <property type="protein sequence ID" value="QBQ75881.1"/>
    <property type="molecule type" value="Genomic_DNA"/>
</dbReference>
<accession>A0A1D7SA33</accession>
<organism evidence="4 11">
    <name type="scientific">Synechococcus phage S-RIM8</name>
    <dbReference type="NCBI Taxonomy" id="756278"/>
    <lineage>
        <taxon>Viruses</taxon>
        <taxon>Duplodnaviria</taxon>
        <taxon>Heunggongvirae</taxon>
        <taxon>Uroviricota</taxon>
        <taxon>Caudoviricetes</taxon>
        <taxon>Pantevenvirales</taxon>
        <taxon>Kyanoviridae</taxon>
        <taxon>Neptunevirus</taxon>
        <taxon>Neptunevirus srim18</taxon>
    </lineage>
</organism>
<evidence type="ECO:0000313" key="7">
    <source>
        <dbReference type="EMBL" id="QBQ75439.1"/>
    </source>
</evidence>
<dbReference type="Proteomes" id="UP000301260">
    <property type="component" value="Segment"/>
</dbReference>
<evidence type="ECO:0000313" key="4">
    <source>
        <dbReference type="EMBL" id="AOO10478.1"/>
    </source>
</evidence>
<evidence type="ECO:0000313" key="12">
    <source>
        <dbReference type="Proteomes" id="UP000301260"/>
    </source>
</evidence>
<evidence type="ECO:0000313" key="6">
    <source>
        <dbReference type="EMBL" id="AOO11366.1"/>
    </source>
</evidence>
<dbReference type="EMBL" id="KX349286">
    <property type="protein sequence ID" value="AOO10478.1"/>
    <property type="molecule type" value="Genomic_DNA"/>
</dbReference>
<evidence type="ECO:0000313" key="13">
    <source>
        <dbReference type="Proteomes" id="UP000301580"/>
    </source>
</evidence>
<evidence type="ECO:0000313" key="9">
    <source>
        <dbReference type="Proteomes" id="UP000222384"/>
    </source>
</evidence>
<evidence type="ECO:0000313" key="3">
    <source>
        <dbReference type="EMBL" id="AOO10259.1"/>
    </source>
</evidence>
<sequence>MPEFVPGVFVILGCGLAFTLYCVVYILRLAFKEMQEDGQVREQGQEGSIEAESRQRDCKES</sequence>
<dbReference type="Proteomes" id="UP000301580">
    <property type="component" value="Segment"/>
</dbReference>
<evidence type="ECO:0000313" key="10">
    <source>
        <dbReference type="Proteomes" id="UP000224173"/>
    </source>
</evidence>
<evidence type="ECO:0000313" key="8">
    <source>
        <dbReference type="EMBL" id="QBQ75881.1"/>
    </source>
</evidence>